<sequence>LKILTIKESIIEYKDDYVIEDNNGDKNYKYAIEDDKDKKIIIKIWIT</sequence>
<accession>A0ABN7X937</accession>
<organism evidence="1 2">
    <name type="scientific">Gigaspora margarita</name>
    <dbReference type="NCBI Taxonomy" id="4874"/>
    <lineage>
        <taxon>Eukaryota</taxon>
        <taxon>Fungi</taxon>
        <taxon>Fungi incertae sedis</taxon>
        <taxon>Mucoromycota</taxon>
        <taxon>Glomeromycotina</taxon>
        <taxon>Glomeromycetes</taxon>
        <taxon>Diversisporales</taxon>
        <taxon>Gigasporaceae</taxon>
        <taxon>Gigaspora</taxon>
    </lineage>
</organism>
<comment type="caution">
    <text evidence="1">The sequence shown here is derived from an EMBL/GenBank/DDBJ whole genome shotgun (WGS) entry which is preliminary data.</text>
</comment>
<name>A0ABN7X937_GIGMA</name>
<reference evidence="1 2" key="1">
    <citation type="submission" date="2021-06" db="EMBL/GenBank/DDBJ databases">
        <authorList>
            <person name="Kallberg Y."/>
            <person name="Tangrot J."/>
            <person name="Rosling A."/>
        </authorList>
    </citation>
    <scope>NUCLEOTIDE SEQUENCE [LARGE SCALE GENOMIC DNA]</scope>
    <source>
        <strain evidence="1 2">120-4 pot B 10/14</strain>
    </source>
</reference>
<dbReference type="EMBL" id="CAJVQB010103956">
    <property type="protein sequence ID" value="CAG8851031.1"/>
    <property type="molecule type" value="Genomic_DNA"/>
</dbReference>
<gene>
    <name evidence="1" type="ORF">GMARGA_LOCUS40523</name>
</gene>
<proteinExistence type="predicted"/>
<protein>
    <submittedName>
        <fullName evidence="1">22329_t:CDS:1</fullName>
    </submittedName>
</protein>
<evidence type="ECO:0000313" key="2">
    <source>
        <dbReference type="Proteomes" id="UP000789901"/>
    </source>
</evidence>
<evidence type="ECO:0000313" key="1">
    <source>
        <dbReference type="EMBL" id="CAG8851031.1"/>
    </source>
</evidence>
<keyword evidence="2" id="KW-1185">Reference proteome</keyword>
<feature type="non-terminal residue" evidence="1">
    <location>
        <position position="1"/>
    </location>
</feature>
<dbReference type="Proteomes" id="UP000789901">
    <property type="component" value="Unassembled WGS sequence"/>
</dbReference>